<evidence type="ECO:0000313" key="2">
    <source>
        <dbReference type="EMBL" id="BAF59995.1"/>
    </source>
</evidence>
<evidence type="ECO:0000259" key="1">
    <source>
        <dbReference type="Pfam" id="PF20250"/>
    </source>
</evidence>
<feature type="domain" description="Flagellar Assembly Protein A N-terminal region" evidence="1">
    <location>
        <begin position="122"/>
        <end position="274"/>
    </location>
</feature>
<dbReference type="Proteomes" id="UP000006556">
    <property type="component" value="Chromosome"/>
</dbReference>
<accession>A5D173</accession>
<gene>
    <name evidence="2" type="ordered locus">PTH_1814</name>
</gene>
<sequence>MSGSGPNEKSLQDFSGKVWVENGKVCVGVPSENGRAPTITPCAGVDLFVNGNKVEEKTSVGENDEIIIKPHLHEEPGAYKIKIAPGGLEAVLELRTGTVSTYSVQDCGPRKDLVLSAVKIIEKKCPFDLAGIMREIAGKNIVYGIRHDEIRAILDRPEDGLYVIARGDPPGESVDERVELKFAAGREEPKAGAVTGKDRIDFRDLVEIPSVEPGALLAVKLPGAPGAPGKTVTGEIIPPRKPVVFELIAGKGAEVLADGSKVYARIGGRPVAKKLGNKYVIDVDPVLHKKGDVDISSGNIRFKGDVVVHGNVCEGMTVQAAGRINITGMVFGARIAAQGNISVGQNVAGSHIVAGGNNIFFREVNKILAKLQAGFSELLKMVPALAEHPKLKNVNAGQLVQLLIDRKYPGIPGLISEMVRLSSQNSFILPREMVHLLEKIEKNLLGLNLMKVKTVEEFGSFLSEIGQVRQIIDGMAGDKASITFSYSENSTIEASGDVSVSGGGCINTVIRAGGNVRVKGVFRGGEIAAGGDVILNETGSEIGARTLIKTGEGKKVFIKKAYEGVQIQIGSRKANITSLQHNIRAELDETGDLIIS</sequence>
<evidence type="ECO:0000313" key="3">
    <source>
        <dbReference type="Proteomes" id="UP000006556"/>
    </source>
</evidence>
<dbReference type="KEGG" id="pth:PTH_1814"/>
<dbReference type="Pfam" id="PF03961">
    <property type="entry name" value="FapA"/>
    <property type="match status" value="2"/>
</dbReference>
<name>A5D173_PELTS</name>
<dbReference type="InterPro" id="IPR005646">
    <property type="entry name" value="FapA"/>
</dbReference>
<keyword evidence="3" id="KW-1185">Reference proteome</keyword>
<dbReference type="PANTHER" id="PTHR38032">
    <property type="entry name" value="POLYMERASE-RELATED"/>
    <property type="match status" value="1"/>
</dbReference>
<dbReference type="eggNOG" id="COG1315">
    <property type="taxonomic scope" value="Bacteria"/>
</dbReference>
<dbReference type="STRING" id="370438.PTH_1814"/>
<proteinExistence type="predicted"/>
<dbReference type="Pfam" id="PF20250">
    <property type="entry name" value="FapA_N"/>
    <property type="match status" value="1"/>
</dbReference>
<reference evidence="3" key="1">
    <citation type="journal article" date="2008" name="Genome Res.">
        <title>The genome of Pelotomaculum thermopropionicum reveals niche-associated evolution in anaerobic microbiota.</title>
        <authorList>
            <person name="Kosaka T."/>
            <person name="Kato S."/>
            <person name="Shimoyama T."/>
            <person name="Ishii S."/>
            <person name="Abe T."/>
            <person name="Watanabe K."/>
        </authorList>
    </citation>
    <scope>NUCLEOTIDE SEQUENCE [LARGE SCALE GENOMIC DNA]</scope>
    <source>
        <strain evidence="3">DSM 13744 / JCM 10971 / SI</strain>
    </source>
</reference>
<dbReference type="PANTHER" id="PTHR38032:SF1">
    <property type="entry name" value="RNA-BINDING PROTEIN KHPB N-TERMINAL DOMAIN-CONTAINING PROTEIN"/>
    <property type="match status" value="1"/>
</dbReference>
<dbReference type="EMBL" id="AP009389">
    <property type="protein sequence ID" value="BAF59995.1"/>
    <property type="molecule type" value="Genomic_DNA"/>
</dbReference>
<dbReference type="HOGENOM" id="CLU_015044_0_1_9"/>
<dbReference type="AlphaFoldDB" id="A5D173"/>
<organism evidence="2 3">
    <name type="scientific">Pelotomaculum thermopropionicum (strain DSM 13744 / JCM 10971 / SI)</name>
    <dbReference type="NCBI Taxonomy" id="370438"/>
    <lineage>
        <taxon>Bacteria</taxon>
        <taxon>Bacillati</taxon>
        <taxon>Bacillota</taxon>
        <taxon>Clostridia</taxon>
        <taxon>Eubacteriales</taxon>
        <taxon>Desulfotomaculaceae</taxon>
        <taxon>Pelotomaculum</taxon>
    </lineage>
</organism>
<protein>
    <recommendedName>
        <fullName evidence="1">Flagellar Assembly Protein A N-terminal region domain-containing protein</fullName>
    </recommendedName>
</protein>
<dbReference type="InterPro" id="IPR046865">
    <property type="entry name" value="FapA_b_solenoid"/>
</dbReference>
<dbReference type="InterPro" id="IPR046866">
    <property type="entry name" value="FapA_N"/>
</dbReference>